<sequence length="117" mass="12702">MFADPQSITVNAVAQSLARISAEANQSTYKKDDHAYALKIGRTFGSTRNRFTVRVDNQKLVTDPLVVANNVRVSASVYLVMDVPILGYTNAEVKDIALGLTGWSTSTNLLKVLVGET</sequence>
<organism evidence="1 2">
    <name type="scientific">ssRNA phage SRR5466725_20</name>
    <dbReference type="NCBI Taxonomy" id="2786419"/>
    <lineage>
        <taxon>Viruses</taxon>
        <taxon>Riboviria</taxon>
        <taxon>Orthornavirae</taxon>
        <taxon>Lenarviricota</taxon>
        <taxon>Leviviricetes</taxon>
        <taxon>Timlovirales</taxon>
        <taxon>Steitzviridae</taxon>
        <taxon>Cahrlavirus</taxon>
        <taxon>Cahrlavirus caenivicinum</taxon>
    </lineage>
</organism>
<dbReference type="GeneID" id="80399814"/>
<dbReference type="KEGG" id="vg:80399814"/>
<evidence type="ECO:0000313" key="1">
    <source>
        <dbReference type="EMBL" id="DAD52434.1"/>
    </source>
</evidence>
<dbReference type="GO" id="GO:0019028">
    <property type="term" value="C:viral capsid"/>
    <property type="evidence" value="ECO:0007669"/>
    <property type="project" value="UniProtKB-KW"/>
</dbReference>
<protein>
    <submittedName>
        <fullName evidence="1">Coat protein</fullName>
    </submittedName>
</protein>
<accession>A0A8S5L5C3</accession>
<keyword evidence="1" id="KW-0167">Capsid protein</keyword>
<proteinExistence type="predicted"/>
<dbReference type="EMBL" id="BK014102">
    <property type="protein sequence ID" value="DAD52434.1"/>
    <property type="molecule type" value="Genomic_RNA"/>
</dbReference>
<keyword evidence="1" id="KW-0946">Virion</keyword>
<gene>
    <name evidence="1" type="primary">SRR5466725_20_2</name>
</gene>
<keyword evidence="2" id="KW-1185">Reference proteome</keyword>
<name>A0A8S5L5C3_9VIRU</name>
<evidence type="ECO:0000313" key="2">
    <source>
        <dbReference type="Proteomes" id="UP000679643"/>
    </source>
</evidence>
<dbReference type="RefSeq" id="YP_010770478.1">
    <property type="nucleotide sequence ID" value="NC_074281.1"/>
</dbReference>
<reference evidence="1" key="1">
    <citation type="submission" date="2020-09" db="EMBL/GenBank/DDBJ databases">
        <title>Leviviricetes taxonomy.</title>
        <authorList>
            <person name="Stockdale S.R."/>
            <person name="Callanan J."/>
            <person name="Adriaenssens E.M."/>
            <person name="Kuhn J.H."/>
            <person name="Rumnieks J."/>
            <person name="Shkoporov A."/>
            <person name="Draper L.A."/>
            <person name="Ross P."/>
            <person name="Hill C."/>
        </authorList>
    </citation>
    <scope>NUCLEOTIDE SEQUENCE</scope>
</reference>
<dbReference type="Proteomes" id="UP000679643">
    <property type="component" value="Segment"/>
</dbReference>
<dbReference type="Gene3D" id="2.40.160.220">
    <property type="match status" value="1"/>
</dbReference>